<keyword evidence="7" id="KW-0812">Transmembrane</keyword>
<evidence type="ECO:0000313" key="10">
    <source>
        <dbReference type="EMBL" id="ASJ55656.1"/>
    </source>
</evidence>
<evidence type="ECO:0000256" key="7">
    <source>
        <dbReference type="SAM" id="Phobius"/>
    </source>
</evidence>
<dbReference type="Pfam" id="PF00015">
    <property type="entry name" value="MCPsignal"/>
    <property type="match status" value="1"/>
</dbReference>
<evidence type="ECO:0000256" key="2">
    <source>
        <dbReference type="ARBA" id="ARBA00022475"/>
    </source>
</evidence>
<keyword evidence="7" id="KW-1133">Transmembrane helix</keyword>
<protein>
    <submittedName>
        <fullName evidence="10">Chemotaxis protein</fullName>
    </submittedName>
</protein>
<accession>A0A220MKN7</accession>
<evidence type="ECO:0000256" key="3">
    <source>
        <dbReference type="ARBA" id="ARBA00023136"/>
    </source>
</evidence>
<dbReference type="PANTHER" id="PTHR32089">
    <property type="entry name" value="METHYL-ACCEPTING CHEMOTAXIS PROTEIN MCPB"/>
    <property type="match status" value="1"/>
</dbReference>
<dbReference type="CDD" id="cd12912">
    <property type="entry name" value="PDC2_MCP_like"/>
    <property type="match status" value="1"/>
</dbReference>
<evidence type="ECO:0000259" key="8">
    <source>
        <dbReference type="PROSITE" id="PS50111"/>
    </source>
</evidence>
<evidence type="ECO:0000256" key="4">
    <source>
        <dbReference type="ARBA" id="ARBA00023224"/>
    </source>
</evidence>
<feature type="domain" description="Methyl-accepting transducer" evidence="8">
    <location>
        <begin position="397"/>
        <end position="668"/>
    </location>
</feature>
<dbReference type="PROSITE" id="PS50885">
    <property type="entry name" value="HAMP"/>
    <property type="match status" value="1"/>
</dbReference>
<keyword evidence="4 6" id="KW-0807">Transducer</keyword>
<dbReference type="Proteomes" id="UP000197781">
    <property type="component" value="Chromosome"/>
</dbReference>
<dbReference type="Gene3D" id="1.10.287.950">
    <property type="entry name" value="Methyl-accepting chemotaxis protein"/>
    <property type="match status" value="1"/>
</dbReference>
<dbReference type="KEGG" id="bfm:BP422_20150"/>
<organism evidence="10 11">
    <name type="scientific">Brevibacillus formosus</name>
    <dbReference type="NCBI Taxonomy" id="54913"/>
    <lineage>
        <taxon>Bacteria</taxon>
        <taxon>Bacillati</taxon>
        <taxon>Bacillota</taxon>
        <taxon>Bacilli</taxon>
        <taxon>Bacillales</taxon>
        <taxon>Paenibacillaceae</taxon>
        <taxon>Brevibacillus</taxon>
    </lineage>
</organism>
<comment type="subcellular location">
    <subcellularLocation>
        <location evidence="1">Cell membrane</location>
    </subcellularLocation>
</comment>
<dbReference type="PROSITE" id="PS50111">
    <property type="entry name" value="CHEMOTAXIS_TRANSDUC_2"/>
    <property type="match status" value="1"/>
</dbReference>
<comment type="similarity">
    <text evidence="5">Belongs to the methyl-accepting chemotaxis (MCP) protein family.</text>
</comment>
<evidence type="ECO:0000256" key="6">
    <source>
        <dbReference type="PROSITE-ProRule" id="PRU00284"/>
    </source>
</evidence>
<dbReference type="EMBL" id="CP018145">
    <property type="protein sequence ID" value="ASJ55656.1"/>
    <property type="molecule type" value="Genomic_DNA"/>
</dbReference>
<feature type="transmembrane region" description="Helical" evidence="7">
    <location>
        <begin position="12"/>
        <end position="33"/>
    </location>
</feature>
<sequence length="684" mass="74824">MFRFKSLRARTLTITLPVIILTLLLVVGIGFWFSVDQLNREIEDKMNYQLDMVGSNVEKQLEAHSKVTLSMARFIEMGPVTSSLEQLNSLLSKTVLINDTTVGMGIFMEPYAFEPNKKLVATYGAKTDGKVTITDEYSSDSYNYPNQDWYKVGISTKKETDYSEPYFDEVSKVSMVTVVAPFYTPDKKLLGVATDDITLTDVEKLVSSTKVGETGWAFLVDQKGRYLAHPQADKLMNQSVQSDENASLAAIGSSLLEEKSGMKTFTDENGINRVYFQELGDTNWTIALVMPEKEIADPLYELFFELCTVSLIGLLIMIAVIYYFSKYVTKQIDRANQLSHALSNGDFTASMDIQTADEMGVMANRFNSMTTTLRETLGQVSFNAQQVAATSEQLMASAEQTSKATEQIAQSVQEIAYGTEQQVDATVQGYEVINKIAVHIEAMEKGIEDVNLSTQEANRQATDGNQMAAKTVEHMDVIHSQMAKTSTIVNALGQRSQEIGEMISLITTIASQTNLLALNAAIEAARAGEQGRGFAVVADEVRKLAEQSSSAAEQVSHIVTVIQQDTGSAIAAMNHGASILGEGMTLVRSTGNAFEQITDSTSGLLIRMNEVTTEMSKISQQMQTIVSAITHITQIAEQSAGNSQTVAAAAEEQTASMEEISSAATMLAKMAEELNDAVRTFKLE</sequence>
<dbReference type="GO" id="GO:0005886">
    <property type="term" value="C:plasma membrane"/>
    <property type="evidence" value="ECO:0007669"/>
    <property type="project" value="UniProtKB-SubCell"/>
</dbReference>
<dbReference type="CDD" id="cd11386">
    <property type="entry name" value="MCP_signal"/>
    <property type="match status" value="1"/>
</dbReference>
<dbReference type="CDD" id="cd06225">
    <property type="entry name" value="HAMP"/>
    <property type="match status" value="1"/>
</dbReference>
<reference evidence="10 11" key="1">
    <citation type="submission" date="2016-11" db="EMBL/GenBank/DDBJ databases">
        <authorList>
            <person name="Jaros S."/>
            <person name="Januszkiewicz K."/>
            <person name="Wedrychowicz H."/>
        </authorList>
    </citation>
    <scope>NUCLEOTIDE SEQUENCE [LARGE SCALE GENOMIC DNA]</scope>
    <source>
        <strain evidence="10 11">NF2</strain>
    </source>
</reference>
<dbReference type="PANTHER" id="PTHR32089:SF112">
    <property type="entry name" value="LYSOZYME-LIKE PROTEIN-RELATED"/>
    <property type="match status" value="1"/>
</dbReference>
<feature type="domain" description="HAMP" evidence="9">
    <location>
        <begin position="326"/>
        <end position="378"/>
    </location>
</feature>
<dbReference type="SUPFAM" id="SSF58104">
    <property type="entry name" value="Methyl-accepting chemotaxis protein (MCP) signaling domain"/>
    <property type="match status" value="1"/>
</dbReference>
<evidence type="ECO:0000256" key="1">
    <source>
        <dbReference type="ARBA" id="ARBA00004236"/>
    </source>
</evidence>
<dbReference type="CDD" id="cd12913">
    <property type="entry name" value="PDC1_MCP_like"/>
    <property type="match status" value="1"/>
</dbReference>
<evidence type="ECO:0000259" key="9">
    <source>
        <dbReference type="PROSITE" id="PS50885"/>
    </source>
</evidence>
<dbReference type="SMART" id="SM00283">
    <property type="entry name" value="MA"/>
    <property type="match status" value="1"/>
</dbReference>
<dbReference type="Gene3D" id="6.10.340.10">
    <property type="match status" value="1"/>
</dbReference>
<keyword evidence="2" id="KW-1003">Cell membrane</keyword>
<name>A0A220MKN7_9BACL</name>
<keyword evidence="3 7" id="KW-0472">Membrane</keyword>
<feature type="transmembrane region" description="Helical" evidence="7">
    <location>
        <begin position="302"/>
        <end position="324"/>
    </location>
</feature>
<dbReference type="Pfam" id="PF00672">
    <property type="entry name" value="HAMP"/>
    <property type="match status" value="1"/>
</dbReference>
<dbReference type="InterPro" id="IPR004089">
    <property type="entry name" value="MCPsignal_dom"/>
</dbReference>
<proteinExistence type="inferred from homology"/>
<dbReference type="Pfam" id="PF22673">
    <property type="entry name" value="MCP-like_PDC_1"/>
    <property type="match status" value="1"/>
</dbReference>
<dbReference type="AlphaFoldDB" id="A0A220MKN7"/>
<evidence type="ECO:0000313" key="11">
    <source>
        <dbReference type="Proteomes" id="UP000197781"/>
    </source>
</evidence>
<dbReference type="Gene3D" id="3.30.450.20">
    <property type="entry name" value="PAS domain"/>
    <property type="match status" value="2"/>
</dbReference>
<dbReference type="SMART" id="SM00304">
    <property type="entry name" value="HAMP"/>
    <property type="match status" value="1"/>
</dbReference>
<dbReference type="RefSeq" id="WP_088909297.1">
    <property type="nucleotide sequence ID" value="NZ_CP018145.1"/>
</dbReference>
<gene>
    <name evidence="10" type="ORF">BP422_20150</name>
</gene>
<dbReference type="InterPro" id="IPR003660">
    <property type="entry name" value="HAMP_dom"/>
</dbReference>
<dbReference type="GO" id="GO:0007165">
    <property type="term" value="P:signal transduction"/>
    <property type="evidence" value="ECO:0007669"/>
    <property type="project" value="UniProtKB-KW"/>
</dbReference>
<evidence type="ECO:0000256" key="5">
    <source>
        <dbReference type="ARBA" id="ARBA00029447"/>
    </source>
</evidence>